<reference evidence="7 8" key="1">
    <citation type="submission" date="2024-08" db="EMBL/GenBank/DDBJ databases">
        <title>Clostridium lapicellarii sp. nov., and Clostridium renhuaiense sp. nov., two species isolated from the mud in a fermentation cellar used for producing sauce-flavour Chinese liquors.</title>
        <authorList>
            <person name="Yang F."/>
            <person name="Wang H."/>
            <person name="Chen L.Q."/>
            <person name="Zhou N."/>
            <person name="Lu J.J."/>
            <person name="Pu X.X."/>
            <person name="Wan B."/>
            <person name="Wang L."/>
            <person name="Liu S.J."/>
        </authorList>
    </citation>
    <scope>NUCLEOTIDE SEQUENCE [LARGE SCALE GENOMIC DNA]</scope>
    <source>
        <strain evidence="7 8">MT-5</strain>
    </source>
</reference>
<dbReference type="InterPro" id="IPR013328">
    <property type="entry name" value="6PGD_dom2"/>
</dbReference>
<dbReference type="InterPro" id="IPR008927">
    <property type="entry name" value="6-PGluconate_DH-like_C_sf"/>
</dbReference>
<keyword evidence="2 4" id="KW-0521">NADP</keyword>
<dbReference type="Proteomes" id="UP001564657">
    <property type="component" value="Unassembled WGS sequence"/>
</dbReference>
<dbReference type="PROSITE" id="PS51257">
    <property type="entry name" value="PROKAR_LIPOPROTEIN"/>
    <property type="match status" value="1"/>
</dbReference>
<dbReference type="NCBIfam" id="TIGR00745">
    <property type="entry name" value="apbA_panE"/>
    <property type="match status" value="1"/>
</dbReference>
<evidence type="ECO:0000313" key="7">
    <source>
        <dbReference type="EMBL" id="MEY8000208.1"/>
    </source>
</evidence>
<name>A0ABV4BTR0_9CLOT</name>
<evidence type="ECO:0000256" key="1">
    <source>
        <dbReference type="ARBA" id="ARBA00007870"/>
    </source>
</evidence>
<evidence type="ECO:0000256" key="3">
    <source>
        <dbReference type="ARBA" id="ARBA00023002"/>
    </source>
</evidence>
<comment type="catalytic activity">
    <reaction evidence="4">
        <text>(R)-pantoate + NADP(+) = 2-dehydropantoate + NADPH + H(+)</text>
        <dbReference type="Rhea" id="RHEA:16233"/>
        <dbReference type="ChEBI" id="CHEBI:11561"/>
        <dbReference type="ChEBI" id="CHEBI:15378"/>
        <dbReference type="ChEBI" id="CHEBI:15980"/>
        <dbReference type="ChEBI" id="CHEBI:57783"/>
        <dbReference type="ChEBI" id="CHEBI:58349"/>
        <dbReference type="EC" id="1.1.1.169"/>
    </reaction>
</comment>
<dbReference type="Gene3D" id="1.10.1040.10">
    <property type="entry name" value="N-(1-d-carboxylethyl)-l-norvaline Dehydrogenase, domain 2"/>
    <property type="match status" value="1"/>
</dbReference>
<evidence type="ECO:0000259" key="5">
    <source>
        <dbReference type="Pfam" id="PF02558"/>
    </source>
</evidence>
<dbReference type="InterPro" id="IPR036291">
    <property type="entry name" value="NAD(P)-bd_dom_sf"/>
</dbReference>
<proteinExistence type="inferred from homology"/>
<keyword evidence="3 4" id="KW-0560">Oxidoreductase</keyword>
<feature type="domain" description="Ketopantoate reductase N-terminal" evidence="5">
    <location>
        <begin position="7"/>
        <end position="149"/>
    </location>
</feature>
<dbReference type="Pfam" id="PF02558">
    <property type="entry name" value="ApbA"/>
    <property type="match status" value="1"/>
</dbReference>
<dbReference type="Pfam" id="PF08546">
    <property type="entry name" value="ApbA_C"/>
    <property type="match status" value="1"/>
</dbReference>
<comment type="function">
    <text evidence="4">Catalyzes the NADPH-dependent reduction of ketopantoate into pantoic acid.</text>
</comment>
<dbReference type="InterPro" id="IPR003710">
    <property type="entry name" value="ApbA"/>
</dbReference>
<feature type="domain" description="Ketopantoate reductase C-terminal" evidence="6">
    <location>
        <begin position="178"/>
        <end position="302"/>
    </location>
</feature>
<dbReference type="SUPFAM" id="SSF51735">
    <property type="entry name" value="NAD(P)-binding Rossmann-fold domains"/>
    <property type="match status" value="1"/>
</dbReference>
<dbReference type="EMBL" id="JBGEWD010000006">
    <property type="protein sequence ID" value="MEY8000208.1"/>
    <property type="molecule type" value="Genomic_DNA"/>
</dbReference>
<dbReference type="PANTHER" id="PTHR21708:SF26">
    <property type="entry name" value="2-DEHYDROPANTOATE 2-REDUCTASE"/>
    <property type="match status" value="1"/>
</dbReference>
<evidence type="ECO:0000259" key="6">
    <source>
        <dbReference type="Pfam" id="PF08546"/>
    </source>
</evidence>
<dbReference type="InterPro" id="IPR051402">
    <property type="entry name" value="KPR-Related"/>
</dbReference>
<dbReference type="InterPro" id="IPR013752">
    <property type="entry name" value="KPA_reductase"/>
</dbReference>
<dbReference type="RefSeq" id="WP_369704093.1">
    <property type="nucleotide sequence ID" value="NZ_JBGEWD010000006.1"/>
</dbReference>
<organism evidence="7 8">
    <name type="scientific">Clostridium moutaii</name>
    <dbReference type="NCBI Taxonomy" id="3240932"/>
    <lineage>
        <taxon>Bacteria</taxon>
        <taxon>Bacillati</taxon>
        <taxon>Bacillota</taxon>
        <taxon>Clostridia</taxon>
        <taxon>Eubacteriales</taxon>
        <taxon>Clostridiaceae</taxon>
        <taxon>Clostridium</taxon>
    </lineage>
</organism>
<protein>
    <recommendedName>
        <fullName evidence="4">2-dehydropantoate 2-reductase</fullName>
        <ecNumber evidence="4">1.1.1.169</ecNumber>
    </recommendedName>
    <alternativeName>
        <fullName evidence="4">Ketopantoate reductase</fullName>
    </alternativeName>
</protein>
<evidence type="ECO:0000256" key="2">
    <source>
        <dbReference type="ARBA" id="ARBA00022857"/>
    </source>
</evidence>
<comment type="similarity">
    <text evidence="1 4">Belongs to the ketopantoate reductase family.</text>
</comment>
<dbReference type="SUPFAM" id="SSF48179">
    <property type="entry name" value="6-phosphogluconate dehydrogenase C-terminal domain-like"/>
    <property type="match status" value="1"/>
</dbReference>
<comment type="pathway">
    <text evidence="4">Cofactor biosynthesis; (R)-pantothenate biosynthesis; (R)-pantoate from 3-methyl-2-oxobutanoate: step 2/2.</text>
</comment>
<dbReference type="EC" id="1.1.1.169" evidence="4"/>
<gene>
    <name evidence="7" type="ORF">AB8U03_08360</name>
</gene>
<dbReference type="PANTHER" id="PTHR21708">
    <property type="entry name" value="PROBABLE 2-DEHYDROPANTOATE 2-REDUCTASE"/>
    <property type="match status" value="1"/>
</dbReference>
<dbReference type="Gene3D" id="3.40.50.720">
    <property type="entry name" value="NAD(P)-binding Rossmann-like Domain"/>
    <property type="match status" value="1"/>
</dbReference>
<sequence length="309" mass="35035">MNSIKNITAIGLGAIGCAYNSKLYDLNPAGLKVIAGGERAERYRKNGFIINGKRYDFTYIDPEEKTEPADLVVVSVKANQLYQTIEDMKNQVGENTIIISLMNGITSEEIIGEKYGMDKMLYALCIAIDGNRRENIVNFSSYGNIIFGEKINKTYSEKVQRVKELFDRAKIPYNIPENMMRSLWYKFMVNVGINQTSAILRGTYGIFQTVKEARELMESAMWEVVRLSQKIGIDLNEDDIKNWNKVLKTMPYDSNTSMCQDVEYGRKTEVDIFAGTVCELGEKYGIDTPVNKTLLDIIKVIESNNALKI</sequence>
<accession>A0ABV4BTR0</accession>
<evidence type="ECO:0000256" key="4">
    <source>
        <dbReference type="RuleBase" id="RU362068"/>
    </source>
</evidence>
<dbReference type="InterPro" id="IPR013332">
    <property type="entry name" value="KPR_N"/>
</dbReference>
<evidence type="ECO:0000313" key="8">
    <source>
        <dbReference type="Proteomes" id="UP001564657"/>
    </source>
</evidence>
<keyword evidence="8" id="KW-1185">Reference proteome</keyword>
<keyword evidence="4" id="KW-0566">Pantothenate biosynthesis</keyword>
<comment type="caution">
    <text evidence="7">The sequence shown here is derived from an EMBL/GenBank/DDBJ whole genome shotgun (WGS) entry which is preliminary data.</text>
</comment>